<dbReference type="Bgee" id="ENSGACG00000014522">
    <property type="expression patterns" value="Expressed in mesonephros and 3 other cell types or tissues"/>
</dbReference>
<name>G3PNH5_GASAC</name>
<accession>G3PNH5</accession>
<protein>
    <submittedName>
        <fullName evidence="1">Uncharacterized protein</fullName>
    </submittedName>
</protein>
<evidence type="ECO:0000313" key="1">
    <source>
        <dbReference type="Ensembl" id="ENSGACP00000019158.1"/>
    </source>
</evidence>
<dbReference type="InParanoid" id="G3PNH5"/>
<reference evidence="1" key="2">
    <citation type="submission" date="2024-04" db="UniProtKB">
        <authorList>
            <consortium name="Ensembl"/>
        </authorList>
    </citation>
    <scope>IDENTIFICATION</scope>
</reference>
<dbReference type="AlphaFoldDB" id="G3PNH5"/>
<reference evidence="1" key="1">
    <citation type="submission" date="2006-01" db="EMBL/GenBank/DDBJ databases">
        <authorList>
            <person name="Lindblad-Toh K."/>
            <person name="Mauceli E."/>
            <person name="Grabherr M."/>
            <person name="Chang J.L."/>
            <person name="Lander E.S."/>
        </authorList>
    </citation>
    <scope>NUCLEOTIDE SEQUENCE [LARGE SCALE GENOMIC DNA]</scope>
</reference>
<proteinExistence type="predicted"/>
<sequence length="40" mass="4701">MQIKVSHFCISFFYPNNMKQPCKGLRCYNLKRSTSVISET</sequence>
<dbReference type="Ensembl" id="ENSGACT00000019196.1">
    <property type="protein sequence ID" value="ENSGACP00000019158.1"/>
    <property type="gene ID" value="ENSGACG00000014522.1"/>
</dbReference>
<organism evidence="1">
    <name type="scientific">Gasterosteus aculeatus</name>
    <name type="common">Three-spined stickleback</name>
    <dbReference type="NCBI Taxonomy" id="69293"/>
    <lineage>
        <taxon>Eukaryota</taxon>
        <taxon>Metazoa</taxon>
        <taxon>Chordata</taxon>
        <taxon>Craniata</taxon>
        <taxon>Vertebrata</taxon>
        <taxon>Euteleostomi</taxon>
        <taxon>Actinopterygii</taxon>
        <taxon>Neopterygii</taxon>
        <taxon>Teleostei</taxon>
        <taxon>Neoteleostei</taxon>
        <taxon>Acanthomorphata</taxon>
        <taxon>Eupercaria</taxon>
        <taxon>Perciformes</taxon>
        <taxon>Cottioidei</taxon>
        <taxon>Gasterosteales</taxon>
        <taxon>Gasterosteidae</taxon>
        <taxon>Gasterosteus</taxon>
    </lineage>
</organism>